<name>A0A1J5PXM2_9ZZZZ</name>
<reference evidence="2" key="1">
    <citation type="submission" date="2016-10" db="EMBL/GenBank/DDBJ databases">
        <title>Sequence of Gallionella enrichment culture.</title>
        <authorList>
            <person name="Poehlein A."/>
            <person name="Muehling M."/>
            <person name="Daniel R."/>
        </authorList>
    </citation>
    <scope>NUCLEOTIDE SEQUENCE</scope>
</reference>
<feature type="transmembrane region" description="Helical" evidence="1">
    <location>
        <begin position="20"/>
        <end position="38"/>
    </location>
</feature>
<keyword evidence="1" id="KW-0472">Membrane</keyword>
<feature type="transmembrane region" description="Helical" evidence="1">
    <location>
        <begin position="45"/>
        <end position="62"/>
    </location>
</feature>
<proteinExistence type="predicted"/>
<accession>A0A1J5PXM2</accession>
<organism evidence="2">
    <name type="scientific">mine drainage metagenome</name>
    <dbReference type="NCBI Taxonomy" id="410659"/>
    <lineage>
        <taxon>unclassified sequences</taxon>
        <taxon>metagenomes</taxon>
        <taxon>ecological metagenomes</taxon>
    </lineage>
</organism>
<keyword evidence="1" id="KW-0812">Transmembrane</keyword>
<evidence type="ECO:0000256" key="1">
    <source>
        <dbReference type="SAM" id="Phobius"/>
    </source>
</evidence>
<evidence type="ECO:0000313" key="2">
    <source>
        <dbReference type="EMBL" id="OIQ72316.1"/>
    </source>
</evidence>
<keyword evidence="1" id="KW-1133">Transmembrane helix</keyword>
<protein>
    <recommendedName>
        <fullName evidence="3">Transmembrane protein</fullName>
    </recommendedName>
</protein>
<dbReference type="EMBL" id="MLJW01003325">
    <property type="protein sequence ID" value="OIQ72316.1"/>
    <property type="molecule type" value="Genomic_DNA"/>
</dbReference>
<gene>
    <name evidence="2" type="ORF">GALL_460580</name>
</gene>
<dbReference type="AlphaFoldDB" id="A0A1J5PXM2"/>
<feature type="transmembrane region" description="Helical" evidence="1">
    <location>
        <begin position="82"/>
        <end position="103"/>
    </location>
</feature>
<evidence type="ECO:0008006" key="3">
    <source>
        <dbReference type="Google" id="ProtNLM"/>
    </source>
</evidence>
<comment type="caution">
    <text evidence="2">The sequence shown here is derived from an EMBL/GenBank/DDBJ whole genome shotgun (WGS) entry which is preliminary data.</text>
</comment>
<sequence>MTFAYLSPAALSFLLLAAHFYRANQFLLVAVPLLMLALMALRRRWVPLVLQLALVLGSLEWLRTLVELVMERRAFGQPFLRLSLILGGVALAALLSCLVFRAARLRAHFQR</sequence>